<organism evidence="3 4">
    <name type="scientific">Streptomyces mangrovisoli</name>
    <dbReference type="NCBI Taxonomy" id="1428628"/>
    <lineage>
        <taxon>Bacteria</taxon>
        <taxon>Bacillati</taxon>
        <taxon>Actinomycetota</taxon>
        <taxon>Actinomycetes</taxon>
        <taxon>Kitasatosporales</taxon>
        <taxon>Streptomycetaceae</taxon>
        <taxon>Streptomyces</taxon>
    </lineage>
</organism>
<evidence type="ECO:0000256" key="1">
    <source>
        <dbReference type="SAM" id="MobiDB-lite"/>
    </source>
</evidence>
<feature type="transmembrane region" description="Helical" evidence="2">
    <location>
        <begin position="241"/>
        <end position="259"/>
    </location>
</feature>
<dbReference type="RefSeq" id="WP_046586861.1">
    <property type="nucleotide sequence ID" value="NZ_LAVA02000004.1"/>
</dbReference>
<keyword evidence="2" id="KW-1133">Transmembrane helix</keyword>
<evidence type="ECO:0000313" key="3">
    <source>
        <dbReference type="EMBL" id="OIJ69486.1"/>
    </source>
</evidence>
<feature type="transmembrane region" description="Helical" evidence="2">
    <location>
        <begin position="456"/>
        <end position="479"/>
    </location>
</feature>
<name>A0A1J4P7J5_9ACTN</name>
<reference evidence="3" key="1">
    <citation type="submission" date="2016-10" db="EMBL/GenBank/DDBJ databases">
        <title>Genome sequence of Streptomyces mangrovisoli MUSC 149.</title>
        <authorList>
            <person name="Lee L.-H."/>
            <person name="Ser H.-L."/>
        </authorList>
    </citation>
    <scope>NUCLEOTIDE SEQUENCE [LARGE SCALE GENOMIC DNA]</scope>
    <source>
        <strain evidence="3">MUSC 149</strain>
    </source>
</reference>
<evidence type="ECO:0000313" key="4">
    <source>
        <dbReference type="Proteomes" id="UP000034196"/>
    </source>
</evidence>
<comment type="caution">
    <text evidence="3">The sequence shown here is derived from an EMBL/GenBank/DDBJ whole genome shotgun (WGS) entry which is preliminary data.</text>
</comment>
<evidence type="ECO:0000256" key="2">
    <source>
        <dbReference type="SAM" id="Phobius"/>
    </source>
</evidence>
<dbReference type="OrthoDB" id="3218196at2"/>
<feature type="compositionally biased region" description="Pro residues" evidence="1">
    <location>
        <begin position="12"/>
        <end position="26"/>
    </location>
</feature>
<protein>
    <recommendedName>
        <fullName evidence="5">Secreted protein</fullName>
    </recommendedName>
</protein>
<gene>
    <name evidence="3" type="ORF">WN71_002495</name>
</gene>
<dbReference type="Proteomes" id="UP000034196">
    <property type="component" value="Unassembled WGS sequence"/>
</dbReference>
<feature type="transmembrane region" description="Helical" evidence="2">
    <location>
        <begin position="271"/>
        <end position="291"/>
    </location>
</feature>
<dbReference type="STRING" id="1428628.WN71_002495"/>
<feature type="transmembrane region" description="Helical" evidence="2">
    <location>
        <begin position="70"/>
        <end position="90"/>
    </location>
</feature>
<accession>A0A1J4P7J5</accession>
<dbReference type="AlphaFoldDB" id="A0A1J4P7J5"/>
<feature type="compositionally biased region" description="Pro residues" evidence="1">
    <location>
        <begin position="35"/>
        <end position="45"/>
    </location>
</feature>
<feature type="region of interest" description="Disordered" evidence="1">
    <location>
        <begin position="1"/>
        <end position="49"/>
    </location>
</feature>
<sequence length="487" mass="51070">MTHPPKSSAAPPGSPPPTMPAVPPQPDRGGARTPAPAPAPAPVAPPDRRSAFAEGADRLRSAATTEPGRLRVIGALLALLVVAFGAVTAWQTDSRASAADDVLNSSQPLSSDAADIYRSLADANTMAASGYLAGIQETKATRDQYDADIRTAAAKLVTAAASADRGSASAKTIAQLNELLPRYQNLIASARANNREGYPVGGAYLRLANATMQDKMLPKAQALYTSENQRLNADYGDATPYPWAAIGLGVVALGALAWVQRRTFLHTNRVLNHGLVAASGATAVVLLWVVVGHTVARAGLNESYDHGVRSLNVLHDAQIASLTARSDENLTLVSRGAETKALADGTSTDLYNWGYDQEIKQLAAQLDKAGALADDAAGRKPVQVANESMVAWKKRALTARGYNELGQYQQARERVIGTDKDISTSVCFANVDSSLTQALAHEREEFRSAASDGLDAMTGLTVGSAVLAVLGAAAAVVGIGRRLSEYR</sequence>
<keyword evidence="2" id="KW-0812">Transmembrane</keyword>
<proteinExistence type="predicted"/>
<feature type="compositionally biased region" description="Low complexity" evidence="1">
    <location>
        <begin position="1"/>
        <end position="11"/>
    </location>
</feature>
<evidence type="ECO:0008006" key="5">
    <source>
        <dbReference type="Google" id="ProtNLM"/>
    </source>
</evidence>
<keyword evidence="2" id="KW-0472">Membrane</keyword>
<dbReference type="EMBL" id="LAVA02000004">
    <property type="protein sequence ID" value="OIJ69486.1"/>
    <property type="molecule type" value="Genomic_DNA"/>
</dbReference>
<keyword evidence="4" id="KW-1185">Reference proteome</keyword>